<evidence type="ECO:0000313" key="2">
    <source>
        <dbReference type="Proteomes" id="UP000183832"/>
    </source>
</evidence>
<proteinExistence type="predicted"/>
<evidence type="ECO:0000313" key="1">
    <source>
        <dbReference type="EMBL" id="CRK98744.1"/>
    </source>
</evidence>
<name>A0A1J1IEV4_9DIPT</name>
<dbReference type="AlphaFoldDB" id="A0A1J1IEV4"/>
<protein>
    <submittedName>
        <fullName evidence="1">CLUMA_CG012307, isoform A</fullName>
    </submittedName>
</protein>
<reference evidence="1 2" key="1">
    <citation type="submission" date="2015-04" db="EMBL/GenBank/DDBJ databases">
        <authorList>
            <person name="Syromyatnikov M.Y."/>
            <person name="Popov V.N."/>
        </authorList>
    </citation>
    <scope>NUCLEOTIDE SEQUENCE [LARGE SCALE GENOMIC DNA]</scope>
</reference>
<dbReference type="EMBL" id="CVRI01000048">
    <property type="protein sequence ID" value="CRK98744.1"/>
    <property type="molecule type" value="Genomic_DNA"/>
</dbReference>
<organism evidence="1 2">
    <name type="scientific">Clunio marinus</name>
    <dbReference type="NCBI Taxonomy" id="568069"/>
    <lineage>
        <taxon>Eukaryota</taxon>
        <taxon>Metazoa</taxon>
        <taxon>Ecdysozoa</taxon>
        <taxon>Arthropoda</taxon>
        <taxon>Hexapoda</taxon>
        <taxon>Insecta</taxon>
        <taxon>Pterygota</taxon>
        <taxon>Neoptera</taxon>
        <taxon>Endopterygota</taxon>
        <taxon>Diptera</taxon>
        <taxon>Nematocera</taxon>
        <taxon>Chironomoidea</taxon>
        <taxon>Chironomidae</taxon>
        <taxon>Clunio</taxon>
    </lineage>
</organism>
<sequence length="73" mass="8785">MLLEIFVLFYYSSTHFMLSHFPMDFSPFTVQHRFMSSVKSNTIIRGEHYRLKQKCDNSDKFSEGSRFPYFESL</sequence>
<accession>A0A1J1IEV4</accession>
<gene>
    <name evidence="1" type="ORF">CLUMA_CG012307</name>
</gene>
<dbReference type="Proteomes" id="UP000183832">
    <property type="component" value="Unassembled WGS sequence"/>
</dbReference>
<keyword evidence="2" id="KW-1185">Reference proteome</keyword>